<name>A0A0K2SGY6_LIMPI</name>
<dbReference type="OrthoDB" id="2492750at2"/>
<evidence type="ECO:0000256" key="1">
    <source>
        <dbReference type="SAM" id="MobiDB-lite"/>
    </source>
</evidence>
<dbReference type="EMBL" id="AP014924">
    <property type="protein sequence ID" value="BAS26094.1"/>
    <property type="molecule type" value="Genomic_DNA"/>
</dbReference>
<reference evidence="4" key="2">
    <citation type="journal article" date="2016" name="Int. J. Syst. Evol. Microbiol.">
        <title>Complete genome sequence and cell structure of Limnochorda pilosa, a Gram-negative spore-former within the phylum Firmicutes.</title>
        <authorList>
            <person name="Watanabe M."/>
            <person name="Kojima H."/>
            <person name="Fukui M."/>
        </authorList>
    </citation>
    <scope>NUCLEOTIDE SEQUENCE [LARGE SCALE GENOMIC DNA]</scope>
    <source>
        <strain evidence="4">HC45</strain>
    </source>
</reference>
<gene>
    <name evidence="3" type="ORF">LIP_0237</name>
</gene>
<organism evidence="3 4">
    <name type="scientific">Limnochorda pilosa</name>
    <dbReference type="NCBI Taxonomy" id="1555112"/>
    <lineage>
        <taxon>Bacteria</taxon>
        <taxon>Bacillati</taxon>
        <taxon>Bacillota</taxon>
        <taxon>Limnochordia</taxon>
        <taxon>Limnochordales</taxon>
        <taxon>Limnochordaceae</taxon>
        <taxon>Limnochorda</taxon>
    </lineage>
</organism>
<dbReference type="Proteomes" id="UP000065807">
    <property type="component" value="Chromosome"/>
</dbReference>
<evidence type="ECO:0000313" key="4">
    <source>
        <dbReference type="Proteomes" id="UP000065807"/>
    </source>
</evidence>
<accession>A0A0K2SGY6</accession>
<reference evidence="4" key="1">
    <citation type="submission" date="2015-07" db="EMBL/GenBank/DDBJ databases">
        <title>Complete genome sequence and phylogenetic analysis of Limnochorda pilosa.</title>
        <authorList>
            <person name="Watanabe M."/>
            <person name="Kojima H."/>
            <person name="Fukui M."/>
        </authorList>
    </citation>
    <scope>NUCLEOTIDE SEQUENCE [LARGE SCALE GENOMIC DNA]</scope>
    <source>
        <strain evidence="4">HC45</strain>
    </source>
</reference>
<sequence length="143" mass="16027">MARLCQQLRIRPIVNAMVRWDPTQCKVSPGTLVVALIVNLLLDREPLYKVKEFYRQRDLGLLFEEPVDVEALNDDALGRALDRLAEIDLPQLLQTVGLSAVHLGEMEVRAPCTPTPPPSRSTASLSRQRVTGSSSRHTRAKSW</sequence>
<protein>
    <submittedName>
        <fullName evidence="3">Transposase IS4</fullName>
    </submittedName>
</protein>
<dbReference type="RefSeq" id="WP_068133217.1">
    <property type="nucleotide sequence ID" value="NZ_AP014924.1"/>
</dbReference>
<evidence type="ECO:0000259" key="2">
    <source>
        <dbReference type="Pfam" id="PF14104"/>
    </source>
</evidence>
<dbReference type="KEGG" id="lpil:LIP_0237"/>
<evidence type="ECO:0000313" key="3">
    <source>
        <dbReference type="EMBL" id="BAS26094.1"/>
    </source>
</evidence>
<keyword evidence="4" id="KW-1185">Reference proteome</keyword>
<proteinExistence type="predicted"/>
<dbReference type="AlphaFoldDB" id="A0A0K2SGY6"/>
<dbReference type="InterPro" id="IPR025457">
    <property type="entry name" value="DUF4277"/>
</dbReference>
<dbReference type="Pfam" id="PF14104">
    <property type="entry name" value="DUF4277"/>
    <property type="match status" value="1"/>
</dbReference>
<feature type="region of interest" description="Disordered" evidence="1">
    <location>
        <begin position="109"/>
        <end position="143"/>
    </location>
</feature>
<feature type="domain" description="DUF4277" evidence="2">
    <location>
        <begin position="2"/>
        <end position="96"/>
    </location>
</feature>